<evidence type="ECO:0000259" key="2">
    <source>
        <dbReference type="Pfam" id="PF17761"/>
    </source>
</evidence>
<accession>A0A1F4SJR6</accession>
<dbReference type="Gene3D" id="3.40.1350.10">
    <property type="match status" value="1"/>
</dbReference>
<comment type="caution">
    <text evidence="3">The sequence shown here is derived from an EMBL/GenBank/DDBJ whole genome shotgun (WGS) entry which is preliminary data.</text>
</comment>
<dbReference type="InterPro" id="IPR009362">
    <property type="entry name" value="YhcG_C"/>
</dbReference>
<dbReference type="EMBL" id="MEUB01000056">
    <property type="protein sequence ID" value="OGC19923.1"/>
    <property type="molecule type" value="Genomic_DNA"/>
</dbReference>
<evidence type="ECO:0008006" key="5">
    <source>
        <dbReference type="Google" id="ProtNLM"/>
    </source>
</evidence>
<gene>
    <name evidence="3" type="ORF">A2310_08835</name>
</gene>
<dbReference type="InterPro" id="IPR053148">
    <property type="entry name" value="PD-DEXK-like_domain"/>
</dbReference>
<evidence type="ECO:0000313" key="4">
    <source>
        <dbReference type="Proteomes" id="UP000178417"/>
    </source>
</evidence>
<dbReference type="PANTHER" id="PTHR30547">
    <property type="entry name" value="UNCHARACTERIZED PROTEIN YHCG-RELATED"/>
    <property type="match status" value="1"/>
</dbReference>
<dbReference type="Pfam" id="PF06250">
    <property type="entry name" value="YhcG_C"/>
    <property type="match status" value="1"/>
</dbReference>
<proteinExistence type="predicted"/>
<dbReference type="PANTHER" id="PTHR30547:SF5">
    <property type="entry name" value="NUCLEASE YHCG-RELATED"/>
    <property type="match status" value="1"/>
</dbReference>
<dbReference type="InterPro" id="IPR011856">
    <property type="entry name" value="tRNA_endonuc-like_dom_sf"/>
</dbReference>
<feature type="domain" description="YhcG PDDEXK nuclease" evidence="1">
    <location>
        <begin position="176"/>
        <end position="328"/>
    </location>
</feature>
<dbReference type="AlphaFoldDB" id="A0A1F4SJR6"/>
<dbReference type="InterPro" id="IPR041527">
    <property type="entry name" value="YhcG_N"/>
</dbReference>
<dbReference type="Proteomes" id="UP000178417">
    <property type="component" value="Unassembled WGS sequence"/>
</dbReference>
<reference evidence="3 4" key="1">
    <citation type="journal article" date="2016" name="Nat. Commun.">
        <title>Thousands of microbial genomes shed light on interconnected biogeochemical processes in an aquifer system.</title>
        <authorList>
            <person name="Anantharaman K."/>
            <person name="Brown C.T."/>
            <person name="Hug L.A."/>
            <person name="Sharon I."/>
            <person name="Castelle C.J."/>
            <person name="Probst A.J."/>
            <person name="Thomas B.C."/>
            <person name="Singh A."/>
            <person name="Wilkins M.J."/>
            <person name="Karaoz U."/>
            <person name="Brodie E.L."/>
            <person name="Williams K.H."/>
            <person name="Hubbard S.S."/>
            <person name="Banfield J.F."/>
        </authorList>
    </citation>
    <scope>NUCLEOTIDE SEQUENCE [LARGE SCALE GENOMIC DNA]</scope>
</reference>
<dbReference type="GO" id="GO:0003676">
    <property type="term" value="F:nucleic acid binding"/>
    <property type="evidence" value="ECO:0007669"/>
    <property type="project" value="InterPro"/>
</dbReference>
<evidence type="ECO:0000259" key="1">
    <source>
        <dbReference type="Pfam" id="PF06250"/>
    </source>
</evidence>
<dbReference type="STRING" id="1802579.A2310_08835"/>
<sequence>MLKGEIVGRNNYKLLINSIGELLSQSRQKAFREVNSILVKTYWEIGQYIVTYEQKSKEKAEYGSELLDKISMDLRQKHGKGFSRSNVFNFRRFFLSYPKIQTLSGFLSWSHIVELISVENDLARAFYQKECLTNKWSVRELERQINSMLFERIALSKDKKGVLALAQKGHKIAKAQDIVKSPYVLEFLGIPENYRYSERELEQRIIDNMQHFLLELGKGFTFVARQYRITLGNKHFYVDLVFYHRILKCFVLIDLKLGNIAHQDIGQMNMYLNYFKKEEMAKDDSEPIGIVLGAQKNHTLVEYALGGISNKLFASKYQLSLPDKKSLKKAFENIVAKEIGE</sequence>
<name>A0A1F4SJR6_UNCSA</name>
<evidence type="ECO:0000313" key="3">
    <source>
        <dbReference type="EMBL" id="OGC19923.1"/>
    </source>
</evidence>
<dbReference type="Pfam" id="PF17761">
    <property type="entry name" value="DUF1016_N"/>
    <property type="match status" value="1"/>
</dbReference>
<protein>
    <recommendedName>
        <fullName evidence="5">Cytoplasmic protein</fullName>
    </recommendedName>
</protein>
<organism evidence="3 4">
    <name type="scientific">candidate division WOR-1 bacterium RIFOXYB2_FULL_37_13</name>
    <dbReference type="NCBI Taxonomy" id="1802579"/>
    <lineage>
        <taxon>Bacteria</taxon>
        <taxon>Bacillati</taxon>
        <taxon>Saganbacteria</taxon>
    </lineage>
</organism>
<feature type="domain" description="YhcG N-terminal" evidence="2">
    <location>
        <begin position="19"/>
        <end position="152"/>
    </location>
</feature>